<dbReference type="EMBL" id="BLXT01005762">
    <property type="protein sequence ID" value="GFO25546.1"/>
    <property type="molecule type" value="Genomic_DNA"/>
</dbReference>
<accession>A0AAV4C2E0</accession>
<reference evidence="2 3" key="1">
    <citation type="journal article" date="2021" name="Elife">
        <title>Chloroplast acquisition without the gene transfer in kleptoplastic sea slugs, Plakobranchus ocellatus.</title>
        <authorList>
            <person name="Maeda T."/>
            <person name="Takahashi S."/>
            <person name="Yoshida T."/>
            <person name="Shimamura S."/>
            <person name="Takaki Y."/>
            <person name="Nagai Y."/>
            <person name="Toyoda A."/>
            <person name="Suzuki Y."/>
            <person name="Arimoto A."/>
            <person name="Ishii H."/>
            <person name="Satoh N."/>
            <person name="Nishiyama T."/>
            <person name="Hasebe M."/>
            <person name="Maruyama T."/>
            <person name="Minagawa J."/>
            <person name="Obokata J."/>
            <person name="Shigenobu S."/>
        </authorList>
    </citation>
    <scope>NUCLEOTIDE SEQUENCE [LARGE SCALE GENOMIC DNA]</scope>
</reference>
<sequence>MTDIFEEKLYLLTGVCLFALFILSAVGLGSPAWRIGRYGSEQNVEAGLITRCYHDLVTSEHRCSPFMLGSQTGKLTHTQFTLLADVIHVMYDSYRGGALMAKRPANLPEDLLGHFYRRFNFEHVTDSLA</sequence>
<protein>
    <submittedName>
        <fullName evidence="2">Uncharacterized protein</fullName>
    </submittedName>
</protein>
<evidence type="ECO:0000313" key="3">
    <source>
        <dbReference type="Proteomes" id="UP000735302"/>
    </source>
</evidence>
<dbReference type="AlphaFoldDB" id="A0AAV4C2E0"/>
<gene>
    <name evidence="2" type="ORF">PoB_005205100</name>
</gene>
<dbReference type="Proteomes" id="UP000735302">
    <property type="component" value="Unassembled WGS sequence"/>
</dbReference>
<feature type="transmembrane region" description="Helical" evidence="1">
    <location>
        <begin position="9"/>
        <end position="33"/>
    </location>
</feature>
<comment type="caution">
    <text evidence="2">The sequence shown here is derived from an EMBL/GenBank/DDBJ whole genome shotgun (WGS) entry which is preliminary data.</text>
</comment>
<evidence type="ECO:0000313" key="2">
    <source>
        <dbReference type="EMBL" id="GFO25546.1"/>
    </source>
</evidence>
<proteinExistence type="predicted"/>
<name>A0AAV4C2E0_9GAST</name>
<keyword evidence="1" id="KW-0812">Transmembrane</keyword>
<keyword evidence="3" id="KW-1185">Reference proteome</keyword>
<keyword evidence="1" id="KW-0472">Membrane</keyword>
<organism evidence="2 3">
    <name type="scientific">Plakobranchus ocellatus</name>
    <dbReference type="NCBI Taxonomy" id="259542"/>
    <lineage>
        <taxon>Eukaryota</taxon>
        <taxon>Metazoa</taxon>
        <taxon>Spiralia</taxon>
        <taxon>Lophotrochozoa</taxon>
        <taxon>Mollusca</taxon>
        <taxon>Gastropoda</taxon>
        <taxon>Heterobranchia</taxon>
        <taxon>Euthyneura</taxon>
        <taxon>Panpulmonata</taxon>
        <taxon>Sacoglossa</taxon>
        <taxon>Placobranchoidea</taxon>
        <taxon>Plakobranchidae</taxon>
        <taxon>Plakobranchus</taxon>
    </lineage>
</organism>
<keyword evidence="1" id="KW-1133">Transmembrane helix</keyword>
<evidence type="ECO:0000256" key="1">
    <source>
        <dbReference type="SAM" id="Phobius"/>
    </source>
</evidence>